<dbReference type="Pfam" id="PF01381">
    <property type="entry name" value="HTH_3"/>
    <property type="match status" value="1"/>
</dbReference>
<dbReference type="Pfam" id="PF12900">
    <property type="entry name" value="Pyridox_ox_2"/>
    <property type="match status" value="1"/>
</dbReference>
<dbReference type="Proteomes" id="UP000572635">
    <property type="component" value="Unassembled WGS sequence"/>
</dbReference>
<organism evidence="3 4">
    <name type="scientific">Nocardiopsis composta</name>
    <dbReference type="NCBI Taxonomy" id="157465"/>
    <lineage>
        <taxon>Bacteria</taxon>
        <taxon>Bacillati</taxon>
        <taxon>Actinomycetota</taxon>
        <taxon>Actinomycetes</taxon>
        <taxon>Streptosporangiales</taxon>
        <taxon>Nocardiopsidaceae</taxon>
        <taxon>Nocardiopsis</taxon>
    </lineage>
</organism>
<evidence type="ECO:0000259" key="2">
    <source>
        <dbReference type="PROSITE" id="PS50943"/>
    </source>
</evidence>
<dbReference type="Gene3D" id="2.30.110.10">
    <property type="entry name" value="Electron Transport, Fmn-binding Protein, Chain A"/>
    <property type="match status" value="1"/>
</dbReference>
<protein>
    <recommendedName>
        <fullName evidence="2">HTH cro/C1-type domain-containing protein</fullName>
    </recommendedName>
</protein>
<dbReference type="InterPro" id="IPR024747">
    <property type="entry name" value="Pyridox_Oxase-rel"/>
</dbReference>
<sequence>MQDTPKSTQPGGDLCRRAAQRRKELGLTREEVAQRAGMAPGYIAYLEEHPPLLTRRSLHRLAEALRTSPDHLLGADTDAPPGTAATALPRPALRTLTRRECEDLISPGGVGRIAFNPHDGGPPTVLPVNYTVVQGDVVFRTGSTGVIAAHLPGRVAFEVDRIDDAMSQGWSVLITGRALPARGGNEIARLRRLSPVRPWAGGERETYVRIVPEKTTGRRISAARTHRDTAPPAPRPGEGQASAP</sequence>
<gene>
    <name evidence="3" type="ORF">HDA36_001235</name>
</gene>
<dbReference type="InterPro" id="IPR001387">
    <property type="entry name" value="Cro/C1-type_HTH"/>
</dbReference>
<dbReference type="EMBL" id="JACHDB010000001">
    <property type="protein sequence ID" value="MBB5431151.1"/>
    <property type="molecule type" value="Genomic_DNA"/>
</dbReference>
<dbReference type="GO" id="GO:0003677">
    <property type="term" value="F:DNA binding"/>
    <property type="evidence" value="ECO:0007669"/>
    <property type="project" value="InterPro"/>
</dbReference>
<dbReference type="InterPro" id="IPR010982">
    <property type="entry name" value="Lambda_DNA-bd_dom_sf"/>
</dbReference>
<dbReference type="RefSeq" id="WP_184390292.1">
    <property type="nucleotide sequence ID" value="NZ_BAAAJD010000015.1"/>
</dbReference>
<dbReference type="SMART" id="SM00530">
    <property type="entry name" value="HTH_XRE"/>
    <property type="match status" value="1"/>
</dbReference>
<keyword evidence="4" id="KW-1185">Reference proteome</keyword>
<comment type="caution">
    <text evidence="3">The sequence shown here is derived from an EMBL/GenBank/DDBJ whole genome shotgun (WGS) entry which is preliminary data.</text>
</comment>
<feature type="domain" description="HTH cro/C1-type" evidence="2">
    <location>
        <begin position="20"/>
        <end position="72"/>
    </location>
</feature>
<proteinExistence type="predicted"/>
<dbReference type="SUPFAM" id="SSF50475">
    <property type="entry name" value="FMN-binding split barrel"/>
    <property type="match status" value="1"/>
</dbReference>
<evidence type="ECO:0000256" key="1">
    <source>
        <dbReference type="SAM" id="MobiDB-lite"/>
    </source>
</evidence>
<feature type="region of interest" description="Disordered" evidence="1">
    <location>
        <begin position="216"/>
        <end position="244"/>
    </location>
</feature>
<accession>A0A7W8QKF4</accession>
<evidence type="ECO:0000313" key="4">
    <source>
        <dbReference type="Proteomes" id="UP000572635"/>
    </source>
</evidence>
<reference evidence="3 4" key="1">
    <citation type="submission" date="2020-08" db="EMBL/GenBank/DDBJ databases">
        <title>Sequencing the genomes of 1000 actinobacteria strains.</title>
        <authorList>
            <person name="Klenk H.-P."/>
        </authorList>
    </citation>
    <scope>NUCLEOTIDE SEQUENCE [LARGE SCALE GENOMIC DNA]</scope>
    <source>
        <strain evidence="3 4">DSM 44551</strain>
    </source>
</reference>
<dbReference type="CDD" id="cd00093">
    <property type="entry name" value="HTH_XRE"/>
    <property type="match status" value="1"/>
</dbReference>
<evidence type="ECO:0000313" key="3">
    <source>
        <dbReference type="EMBL" id="MBB5431151.1"/>
    </source>
</evidence>
<name>A0A7W8QKF4_9ACTN</name>
<dbReference type="InterPro" id="IPR012349">
    <property type="entry name" value="Split_barrel_FMN-bd"/>
</dbReference>
<dbReference type="Gene3D" id="1.10.260.40">
    <property type="entry name" value="lambda repressor-like DNA-binding domains"/>
    <property type="match status" value="1"/>
</dbReference>
<dbReference type="AlphaFoldDB" id="A0A7W8QKF4"/>
<dbReference type="SUPFAM" id="SSF47413">
    <property type="entry name" value="lambda repressor-like DNA-binding domains"/>
    <property type="match status" value="1"/>
</dbReference>
<dbReference type="PROSITE" id="PS50943">
    <property type="entry name" value="HTH_CROC1"/>
    <property type="match status" value="1"/>
</dbReference>